<comment type="caution">
    <text evidence="1">The sequence shown here is derived from an EMBL/GenBank/DDBJ whole genome shotgun (WGS) entry which is preliminary data.</text>
</comment>
<protein>
    <submittedName>
        <fullName evidence="1">Uncharacterized protein</fullName>
    </submittedName>
</protein>
<reference evidence="1" key="1">
    <citation type="submission" date="2023-01" db="EMBL/GenBank/DDBJ databases">
        <authorList>
            <person name="Van Ghelder C."/>
            <person name="Rancurel C."/>
        </authorList>
    </citation>
    <scope>NUCLEOTIDE SEQUENCE</scope>
    <source>
        <strain evidence="1">CNCM I-4278</strain>
    </source>
</reference>
<dbReference type="EMBL" id="CAOQHR010000007">
    <property type="protein sequence ID" value="CAI6337942.1"/>
    <property type="molecule type" value="Genomic_DNA"/>
</dbReference>
<sequence length="341" mass="37836">MSNSRKDVIRNYFSKATGNLDPILTSLNGDNSWMISFPIPQGQRSTKAYYHIVSDTWLQGVAVTVSSWLVHIGLGSPAAITTGGEVDALVQEIEDAAKEAGFVKGDGEPSAKTLDAIFANFHYPDHLSEPTLRTFSPDIPVIASKESEPIIRAWGYFNNIVTQKDLDAADGNWHTLHPGSPLPNWLSVFRLVGHHELNFATAMVWSSNADTHEALLYSPHGIKIDQPTLQTFTHKTTPSIKVKAILHALKDSFGMGKRFTLGVEGGLALEEETRPKYWIKSHDSMLDYQGAFMRLFVRDYARTLESGIQEMLGKKPEGDKLKEERKPNLIDVENGGSFVLE</sequence>
<proteinExistence type="predicted"/>
<name>A0A9W4XXK0_9PLEO</name>
<evidence type="ECO:0000313" key="1">
    <source>
        <dbReference type="EMBL" id="CAI6337942.1"/>
    </source>
</evidence>
<organism evidence="1 2">
    <name type="scientific">Periconia digitata</name>
    <dbReference type="NCBI Taxonomy" id="1303443"/>
    <lineage>
        <taxon>Eukaryota</taxon>
        <taxon>Fungi</taxon>
        <taxon>Dikarya</taxon>
        <taxon>Ascomycota</taxon>
        <taxon>Pezizomycotina</taxon>
        <taxon>Dothideomycetes</taxon>
        <taxon>Pleosporomycetidae</taxon>
        <taxon>Pleosporales</taxon>
        <taxon>Massarineae</taxon>
        <taxon>Periconiaceae</taxon>
        <taxon>Periconia</taxon>
    </lineage>
</organism>
<dbReference type="Proteomes" id="UP001152607">
    <property type="component" value="Unassembled WGS sequence"/>
</dbReference>
<dbReference type="PANTHER" id="PTHR36142">
    <property type="entry name" value="METALLO-HYDROLASE/OXIDOREDUCTASE SUPERFAMILY PROTEIN"/>
    <property type="match status" value="1"/>
</dbReference>
<accession>A0A9W4XXK0</accession>
<dbReference type="OrthoDB" id="9971601at2759"/>
<dbReference type="PANTHER" id="PTHR36142:SF2">
    <property type="entry name" value="METALLO-HYDROLASE_OXIDOREDUCTASE SUPERFAMILY PROTEIN"/>
    <property type="match status" value="1"/>
</dbReference>
<keyword evidence="2" id="KW-1185">Reference proteome</keyword>
<evidence type="ECO:0000313" key="2">
    <source>
        <dbReference type="Proteomes" id="UP001152607"/>
    </source>
</evidence>
<gene>
    <name evidence="1" type="ORF">PDIGIT_LOCUS11061</name>
</gene>
<dbReference type="AlphaFoldDB" id="A0A9W4XXK0"/>